<dbReference type="OrthoDB" id="9976048at2759"/>
<dbReference type="AlphaFoldDB" id="A0A7R8CL30"/>
<dbReference type="Proteomes" id="UP000675881">
    <property type="component" value="Chromosome 14"/>
</dbReference>
<proteinExistence type="predicted"/>
<organism evidence="1 2">
    <name type="scientific">Lepeophtheirus salmonis</name>
    <name type="common">Salmon louse</name>
    <name type="synonym">Caligus salmonis</name>
    <dbReference type="NCBI Taxonomy" id="72036"/>
    <lineage>
        <taxon>Eukaryota</taxon>
        <taxon>Metazoa</taxon>
        <taxon>Ecdysozoa</taxon>
        <taxon>Arthropoda</taxon>
        <taxon>Crustacea</taxon>
        <taxon>Multicrustacea</taxon>
        <taxon>Hexanauplia</taxon>
        <taxon>Copepoda</taxon>
        <taxon>Siphonostomatoida</taxon>
        <taxon>Caligidae</taxon>
        <taxon>Lepeophtheirus</taxon>
    </lineage>
</organism>
<reference evidence="1" key="1">
    <citation type="submission" date="2021-02" db="EMBL/GenBank/DDBJ databases">
        <authorList>
            <person name="Bekaert M."/>
        </authorList>
    </citation>
    <scope>NUCLEOTIDE SEQUENCE</scope>
    <source>
        <strain evidence="1">IoA-00</strain>
    </source>
</reference>
<protein>
    <submittedName>
        <fullName evidence="1">(salmon louse) hypothetical protein</fullName>
    </submittedName>
</protein>
<dbReference type="EMBL" id="HG994593">
    <property type="protein sequence ID" value="CAF2853587.1"/>
    <property type="molecule type" value="Genomic_DNA"/>
</dbReference>
<sequence>MWTTHDCYYVQKSAAVLNKSRTENQMEIISEAFKSLSPKKTDDILLPAVEYKKQMNELLKKEGLTIDDLTPWKTLFVPSNNNKVFNYLDYVEKLQPKRPNVLQRLFEDQYENEETDFSIYFDGIDEFTEMYLLLETYSGIADEIIILMTLPLQMEIKKITKAFLKDLQLLPLVI</sequence>
<name>A0A7R8CL30_LEPSM</name>
<gene>
    <name evidence="1" type="ORF">LSAA_5496</name>
</gene>
<accession>A0A7R8CL30</accession>
<keyword evidence="2" id="KW-1185">Reference proteome</keyword>
<evidence type="ECO:0000313" key="2">
    <source>
        <dbReference type="Proteomes" id="UP000675881"/>
    </source>
</evidence>
<evidence type="ECO:0000313" key="1">
    <source>
        <dbReference type="EMBL" id="CAF2853587.1"/>
    </source>
</evidence>